<reference evidence="1 2" key="1">
    <citation type="submission" date="2018-04" db="EMBL/GenBank/DDBJ databases">
        <title>Novel Campyloabacter and Helicobacter Species and Strains.</title>
        <authorList>
            <person name="Mannion A.J."/>
            <person name="Shen Z."/>
            <person name="Fox J.G."/>
        </authorList>
    </citation>
    <scope>NUCLEOTIDE SEQUENCE [LARGE SCALE GENOMIC DNA]</scope>
    <source>
        <strain evidence="1 2">MIT 99-5101</strain>
    </source>
</reference>
<keyword evidence="2" id="KW-1185">Reference proteome</keyword>
<comment type="caution">
    <text evidence="1">The sequence shown here is derived from an EMBL/GenBank/DDBJ whole genome shotgun (WGS) entry which is preliminary data.</text>
</comment>
<evidence type="ECO:0000313" key="1">
    <source>
        <dbReference type="EMBL" id="RDU62549.1"/>
    </source>
</evidence>
<organism evidence="1 2">
    <name type="scientific">Helicobacter ganmani</name>
    <dbReference type="NCBI Taxonomy" id="60246"/>
    <lineage>
        <taxon>Bacteria</taxon>
        <taxon>Pseudomonadati</taxon>
        <taxon>Campylobacterota</taxon>
        <taxon>Epsilonproteobacteria</taxon>
        <taxon>Campylobacterales</taxon>
        <taxon>Helicobacteraceae</taxon>
        <taxon>Helicobacter</taxon>
    </lineage>
</organism>
<name>A0A3D8IBK6_9HELI</name>
<dbReference type="Proteomes" id="UP000256650">
    <property type="component" value="Unassembled WGS sequence"/>
</dbReference>
<accession>A0A3D8IBK6</accession>
<dbReference type="EMBL" id="NXLS01000006">
    <property type="protein sequence ID" value="RDU62549.1"/>
    <property type="molecule type" value="Genomic_DNA"/>
</dbReference>
<gene>
    <name evidence="1" type="ORF">CQA43_06520</name>
</gene>
<protein>
    <submittedName>
        <fullName evidence="1">Uncharacterized protein</fullName>
    </submittedName>
</protein>
<evidence type="ECO:0000313" key="2">
    <source>
        <dbReference type="Proteomes" id="UP000256650"/>
    </source>
</evidence>
<dbReference type="AlphaFoldDB" id="A0A3D8IBK6"/>
<sequence length="143" mass="16679">MFEEKNAYASIGYALYSLTSYVFSENPIKYKTKIKGESEKQDKMDFWCAEKDFKFEAYIESKKLWLNIGNVKWEFGKSCNILIKKAFEQIKRLKSAGVDKKSSKYTEGAVFKVVLFQIPIVYHPKFKPEDADLESAPKYLENL</sequence>
<proteinExistence type="predicted"/>